<feature type="region of interest" description="Disordered" evidence="6">
    <location>
        <begin position="1"/>
        <end position="31"/>
    </location>
</feature>
<dbReference type="PROSITE" id="PS50850">
    <property type="entry name" value="MFS"/>
    <property type="match status" value="1"/>
</dbReference>
<dbReference type="SUPFAM" id="SSF103473">
    <property type="entry name" value="MFS general substrate transporter"/>
    <property type="match status" value="1"/>
</dbReference>
<dbReference type="GO" id="GO:0022857">
    <property type="term" value="F:transmembrane transporter activity"/>
    <property type="evidence" value="ECO:0007669"/>
    <property type="project" value="InterPro"/>
</dbReference>
<keyword evidence="3 7" id="KW-0812">Transmembrane</keyword>
<feature type="transmembrane region" description="Helical" evidence="7">
    <location>
        <begin position="133"/>
        <end position="151"/>
    </location>
</feature>
<feature type="transmembrane region" description="Helical" evidence="7">
    <location>
        <begin position="386"/>
        <end position="409"/>
    </location>
</feature>
<dbReference type="Pfam" id="PF07690">
    <property type="entry name" value="MFS_1"/>
    <property type="match status" value="1"/>
</dbReference>
<dbReference type="FunFam" id="1.20.1250.20:FF:000034">
    <property type="entry name" value="MFS general substrate transporter"/>
    <property type="match status" value="1"/>
</dbReference>
<dbReference type="InterPro" id="IPR036259">
    <property type="entry name" value="MFS_trans_sf"/>
</dbReference>
<keyword evidence="4 7" id="KW-1133">Transmembrane helix</keyword>
<organism evidence="9 10">
    <name type="scientific">Fonsecaea monophora</name>
    <dbReference type="NCBI Taxonomy" id="254056"/>
    <lineage>
        <taxon>Eukaryota</taxon>
        <taxon>Fungi</taxon>
        <taxon>Dikarya</taxon>
        <taxon>Ascomycota</taxon>
        <taxon>Pezizomycotina</taxon>
        <taxon>Eurotiomycetes</taxon>
        <taxon>Chaetothyriomycetidae</taxon>
        <taxon>Chaetothyriales</taxon>
        <taxon>Herpotrichiellaceae</taxon>
        <taxon>Fonsecaea</taxon>
    </lineage>
</organism>
<evidence type="ECO:0000256" key="5">
    <source>
        <dbReference type="ARBA" id="ARBA00023136"/>
    </source>
</evidence>
<feature type="transmembrane region" description="Helical" evidence="7">
    <location>
        <begin position="334"/>
        <end position="354"/>
    </location>
</feature>
<name>A0A177F7W2_9EURO</name>
<dbReference type="GO" id="GO:0016020">
    <property type="term" value="C:membrane"/>
    <property type="evidence" value="ECO:0007669"/>
    <property type="project" value="UniProtKB-SubCell"/>
</dbReference>
<comment type="subcellular location">
    <subcellularLocation>
        <location evidence="1">Membrane</location>
        <topology evidence="1">Multi-pass membrane protein</topology>
    </subcellularLocation>
</comment>
<feature type="domain" description="Major facilitator superfamily (MFS) profile" evidence="8">
    <location>
        <begin position="66"/>
        <end position="502"/>
    </location>
</feature>
<feature type="transmembrane region" description="Helical" evidence="7">
    <location>
        <begin position="474"/>
        <end position="496"/>
    </location>
</feature>
<feature type="transmembrane region" description="Helical" evidence="7">
    <location>
        <begin position="361"/>
        <end position="380"/>
    </location>
</feature>
<protein>
    <recommendedName>
        <fullName evidence="8">Major facilitator superfamily (MFS) profile domain-containing protein</fullName>
    </recommendedName>
</protein>
<evidence type="ECO:0000256" key="3">
    <source>
        <dbReference type="ARBA" id="ARBA00022692"/>
    </source>
</evidence>
<keyword evidence="2" id="KW-0813">Transport</keyword>
<dbReference type="Gene3D" id="1.20.1250.20">
    <property type="entry name" value="MFS general substrate transporter like domains"/>
    <property type="match status" value="2"/>
</dbReference>
<evidence type="ECO:0000256" key="2">
    <source>
        <dbReference type="ARBA" id="ARBA00022448"/>
    </source>
</evidence>
<evidence type="ECO:0000256" key="6">
    <source>
        <dbReference type="SAM" id="MobiDB-lite"/>
    </source>
</evidence>
<dbReference type="RefSeq" id="XP_022511622.1">
    <property type="nucleotide sequence ID" value="XM_022656102.1"/>
</dbReference>
<dbReference type="InterPro" id="IPR011701">
    <property type="entry name" value="MFS"/>
</dbReference>
<evidence type="ECO:0000256" key="4">
    <source>
        <dbReference type="ARBA" id="ARBA00022989"/>
    </source>
</evidence>
<dbReference type="InterPro" id="IPR020846">
    <property type="entry name" value="MFS_dom"/>
</dbReference>
<evidence type="ECO:0000313" key="10">
    <source>
        <dbReference type="Proteomes" id="UP000077002"/>
    </source>
</evidence>
<keyword evidence="10" id="KW-1185">Reference proteome</keyword>
<dbReference type="GeneID" id="34601300"/>
<dbReference type="AlphaFoldDB" id="A0A177F7W2"/>
<dbReference type="EMBL" id="LVKK01000041">
    <property type="protein sequence ID" value="OAG39670.1"/>
    <property type="molecule type" value="Genomic_DNA"/>
</dbReference>
<dbReference type="OrthoDB" id="2962993at2759"/>
<evidence type="ECO:0000313" key="9">
    <source>
        <dbReference type="EMBL" id="OAG39670.1"/>
    </source>
</evidence>
<dbReference type="Proteomes" id="UP000077002">
    <property type="component" value="Unassembled WGS sequence"/>
</dbReference>
<sequence>MMGASNDSSPTRDGESIAKLDPEKHPSTEYDDGANIVTASEQDINSLPTIDHAAERRLVRKLDLYIVPPTMLLYLFSFLDRVNIGNARLYNMEEDLGLHGSQYQTAVSLLFVTYILCETPSNLVIKRLRPSRWIAFITLSWGIVATLTGIVQNYGGLIACRLIMGALEAGLFPGMTIYLTLFYTKREIALRVGYLFVSAALSGSVGGLLAYGIGFMDGVAGQSGWRWIMIIEGLPSVVLGVIVYFWLADAPESAYYLSEKERELMVLRKRRQIGHTSSGDELHKEDVLKALKDWKVWMFAFGQFGVDTMLYGYSTFLPTIIKGLGTWSTAETQALTVPCYALGAITYLVVAWASDRAQHRALAVAPFCLVSIIGYGILIADVSPGAHYFACFMVATGLYVSVGIPLAWLPSNQPRYGKRTTASGIQLTVSQSLLDKDVLYLRESLFKDSGVVNKANSEALYKTDEAPRFVRGQAVSLSMVAMAGGIYVFMGAYFFARNKRRRAGHEDAKMAGKTEEEIAEMGDENPRYMFTH</sequence>
<feature type="compositionally biased region" description="Basic and acidic residues" evidence="6">
    <location>
        <begin position="10"/>
        <end position="28"/>
    </location>
</feature>
<reference evidence="9 10" key="1">
    <citation type="submission" date="2016-03" db="EMBL/GenBank/DDBJ databases">
        <title>Draft genome sequence of the Fonsecaea monophora CBS 269.37.</title>
        <authorList>
            <person name="Bombassaro A."/>
            <person name="Vinicius W.A."/>
            <person name="De Hoog S."/>
            <person name="Sun J."/>
            <person name="Souza E.M."/>
            <person name="Raittz R.T."/>
            <person name="Costa F."/>
            <person name="Leao A.C."/>
            <person name="Tadra-Sfeir M.Z."/>
            <person name="Baura V."/>
            <person name="Balsanelli E."/>
            <person name="Pedrosa F.O."/>
            <person name="Moreno L.F."/>
            <person name="Steffens M.B."/>
            <person name="Xi L."/>
            <person name="Bocca A.L."/>
            <person name="Felipe M.S."/>
            <person name="Teixeira M."/>
            <person name="Telles Filho F.Q."/>
            <person name="Azevedo C.M."/>
            <person name="Gomes R."/>
            <person name="Vicente V.A."/>
        </authorList>
    </citation>
    <scope>NUCLEOTIDE SEQUENCE [LARGE SCALE GENOMIC DNA]</scope>
    <source>
        <strain evidence="9 10">CBS 269.37</strain>
    </source>
</reference>
<evidence type="ECO:0000256" key="7">
    <source>
        <dbReference type="SAM" id="Phobius"/>
    </source>
</evidence>
<dbReference type="PANTHER" id="PTHR43791">
    <property type="entry name" value="PERMEASE-RELATED"/>
    <property type="match status" value="1"/>
</dbReference>
<evidence type="ECO:0000256" key="1">
    <source>
        <dbReference type="ARBA" id="ARBA00004141"/>
    </source>
</evidence>
<feature type="transmembrane region" description="Helical" evidence="7">
    <location>
        <begin position="194"/>
        <end position="213"/>
    </location>
</feature>
<evidence type="ECO:0000259" key="8">
    <source>
        <dbReference type="PROSITE" id="PS50850"/>
    </source>
</evidence>
<dbReference type="PANTHER" id="PTHR43791:SF91">
    <property type="entry name" value="MAJOR FACILITATOR SUPERFAMILY (MFS) PROFILE DOMAIN-CONTAINING PROTEIN-RELATED"/>
    <property type="match status" value="1"/>
</dbReference>
<feature type="transmembrane region" description="Helical" evidence="7">
    <location>
        <begin position="296"/>
        <end position="314"/>
    </location>
</feature>
<keyword evidence="5 7" id="KW-0472">Membrane</keyword>
<feature type="transmembrane region" description="Helical" evidence="7">
    <location>
        <begin position="225"/>
        <end position="247"/>
    </location>
</feature>
<feature type="transmembrane region" description="Helical" evidence="7">
    <location>
        <begin position="163"/>
        <end position="182"/>
    </location>
</feature>
<gene>
    <name evidence="9" type="ORF">AYO21_06138</name>
</gene>
<proteinExistence type="predicted"/>
<accession>A0A177F7W2</accession>
<comment type="caution">
    <text evidence="9">The sequence shown here is derived from an EMBL/GenBank/DDBJ whole genome shotgun (WGS) entry which is preliminary data.</text>
</comment>